<proteinExistence type="predicted"/>
<evidence type="ECO:0000313" key="1">
    <source>
        <dbReference type="EMBL" id="KKS35657.1"/>
    </source>
</evidence>
<evidence type="ECO:0000313" key="2">
    <source>
        <dbReference type="Proteomes" id="UP000033847"/>
    </source>
</evidence>
<name>A0A0G0YG30_UNCKA</name>
<reference evidence="1 2" key="1">
    <citation type="journal article" date="2015" name="Nature">
        <title>rRNA introns, odd ribosomes, and small enigmatic genomes across a large radiation of phyla.</title>
        <authorList>
            <person name="Brown C.T."/>
            <person name="Hug L.A."/>
            <person name="Thomas B.C."/>
            <person name="Sharon I."/>
            <person name="Castelle C.J."/>
            <person name="Singh A."/>
            <person name="Wilkins M.J."/>
            <person name="Williams K.H."/>
            <person name="Banfield J.F."/>
        </authorList>
    </citation>
    <scope>NUCLEOTIDE SEQUENCE [LARGE SCALE GENOMIC DNA]</scope>
</reference>
<comment type="caution">
    <text evidence="1">The sequence shown here is derived from an EMBL/GenBank/DDBJ whole genome shotgun (WGS) entry which is preliminary data.</text>
</comment>
<dbReference type="Proteomes" id="UP000033847">
    <property type="component" value="Unassembled WGS sequence"/>
</dbReference>
<accession>A0A0G0YG30</accession>
<sequence length="115" mass="13256">MTEPSTVEIRIRKDSVNVRYREYYVDRKMSQVAHRIYTLPLGDVKTEKLESDIGPIGSALITMLSKIDTLDFVYLTYYSIGLSKKRGKDWKAIEQAVFLDIQTALGATAYRTRSW</sequence>
<organism evidence="1 2">
    <name type="scientific">candidate division WWE3 bacterium GW2011_GWF1_42_14</name>
    <dbReference type="NCBI Taxonomy" id="1619138"/>
    <lineage>
        <taxon>Bacteria</taxon>
        <taxon>Katanobacteria</taxon>
    </lineage>
</organism>
<protein>
    <submittedName>
        <fullName evidence="1">Uncharacterized protein</fullName>
    </submittedName>
</protein>
<dbReference type="EMBL" id="LCCU01000032">
    <property type="protein sequence ID" value="KKS35657.1"/>
    <property type="molecule type" value="Genomic_DNA"/>
</dbReference>
<dbReference type="AlphaFoldDB" id="A0A0G0YG30"/>
<gene>
    <name evidence="1" type="ORF">UV00_C0032G0008</name>
</gene>